<reference evidence="2" key="1">
    <citation type="submission" date="2021-04" db="EMBL/GenBank/DDBJ databases">
        <title>Oceanospirillales bacteria with DddD are important DMSP degraders in coastal seawater.</title>
        <authorList>
            <person name="Liu J."/>
        </authorList>
    </citation>
    <scope>NUCLEOTIDE SEQUENCE</scope>
    <source>
        <strain evidence="2">GY6</strain>
    </source>
</reference>
<dbReference type="Gene3D" id="2.40.160.10">
    <property type="entry name" value="Porin"/>
    <property type="match status" value="1"/>
</dbReference>
<name>A0ABY5GWP2_9GAMM</name>
<dbReference type="InterPro" id="IPR023614">
    <property type="entry name" value="Porin_dom_sf"/>
</dbReference>
<evidence type="ECO:0008006" key="4">
    <source>
        <dbReference type="Google" id="ProtNLM"/>
    </source>
</evidence>
<keyword evidence="3" id="KW-1185">Reference proteome</keyword>
<feature type="chain" id="PRO_5046093484" description="Phosphate-selective porin O and P" evidence="1">
    <location>
        <begin position="26"/>
        <end position="401"/>
    </location>
</feature>
<evidence type="ECO:0000313" key="3">
    <source>
        <dbReference type="Proteomes" id="UP001059950"/>
    </source>
</evidence>
<evidence type="ECO:0000313" key="2">
    <source>
        <dbReference type="EMBL" id="UTW03986.1"/>
    </source>
</evidence>
<proteinExistence type="predicted"/>
<dbReference type="EMBL" id="CP073344">
    <property type="protein sequence ID" value="UTW03986.1"/>
    <property type="molecule type" value="Genomic_DNA"/>
</dbReference>
<feature type="signal peptide" evidence="1">
    <location>
        <begin position="1"/>
        <end position="25"/>
    </location>
</feature>
<evidence type="ECO:0000256" key="1">
    <source>
        <dbReference type="SAM" id="SignalP"/>
    </source>
</evidence>
<organism evidence="2 3">
    <name type="scientific">Amphritea atlantica</name>
    <dbReference type="NCBI Taxonomy" id="355243"/>
    <lineage>
        <taxon>Bacteria</taxon>
        <taxon>Pseudomonadati</taxon>
        <taxon>Pseudomonadota</taxon>
        <taxon>Gammaproteobacteria</taxon>
        <taxon>Oceanospirillales</taxon>
        <taxon>Oceanospirillaceae</taxon>
        <taxon>Amphritea</taxon>
    </lineage>
</organism>
<accession>A0ABY5GWP2</accession>
<gene>
    <name evidence="2" type="ORF">KDX31_02900</name>
</gene>
<keyword evidence="1" id="KW-0732">Signal</keyword>
<dbReference type="SUPFAM" id="SSF56935">
    <property type="entry name" value="Porins"/>
    <property type="match status" value="1"/>
</dbReference>
<dbReference type="Proteomes" id="UP001059950">
    <property type="component" value="Chromosome"/>
</dbReference>
<sequence>MNFKYFATLLLPAVSGLSFSSSLSAAEEAFSVNGFITQGVFYTDNNNVYGASDDKPSFDFHEIGLNTAYRFTPKLRGAVQVMSRQAGRVDNGEPQLDYALLDYRVSDLPGATYGLRAGRLKVPFGFYNETRDVAFTRPSIMLPQSLYFDQARDLELSIDGAILYGSVDVPGGWLDLDLLYGSPQTDTNVEYAYLAMDAAGKFDGSEGYMARMIYNADAGRIRIGTTVAEYRLHYQPGAPGAPAWNEFNDGDLKLNVAMLSAQYNTENWSLTGEYMVHDIDWTELGGIYSVRPKTPLTSYYLQLQYRLNYNWDLLLRYDDLVLDGNDPRGKRNSLLFPKQAHGFYAQDVTLGVGWQPNPAWLFRAEIHNVKGTGWAAEQDNPDLASLKKYWNIFALQATYRF</sequence>
<protein>
    <recommendedName>
        <fullName evidence="4">Phosphate-selective porin O and P</fullName>
    </recommendedName>
</protein>